<evidence type="ECO:0000256" key="3">
    <source>
        <dbReference type="ARBA" id="ARBA00022475"/>
    </source>
</evidence>
<dbReference type="InterPro" id="IPR001915">
    <property type="entry name" value="Peptidase_M48"/>
</dbReference>
<comment type="caution">
    <text evidence="14">The sequence shown here is derived from an EMBL/GenBank/DDBJ whole genome shotgun (WGS) entry which is preliminary data.</text>
</comment>
<feature type="binding site" evidence="12">
    <location>
        <position position="135"/>
    </location>
    <ligand>
        <name>Zn(2+)</name>
        <dbReference type="ChEBI" id="CHEBI:29105"/>
        <note>catalytic</note>
    </ligand>
</feature>
<keyword evidence="5 12" id="KW-0812">Transmembrane</keyword>
<sequence length="286" mass="30688">MTSQVKTFMLLALLSGIIIVLGGALGGRTGIVIAFGLALIMNVGSYWYSDKIVLRMYQARELGEDEAPLIYQMVRELSARANIPMPRIAVVPEQAPNAFATGRNPENSVVAVTEGILRLLSPEELKGVLAHELAHIANRDVLIQTVAGVMASTIVSIANFMQFAAIFGMGRSDENGEGGTNPLMALVLALVAPIAATLIQFAISRSREYLADASGARFCGQPLALASALGKLQSWNQQIPMRNGNPTTAELFIVTPLFGGNLSKLFSTHPDINDRIARLREMAGVR</sequence>
<feature type="binding site" evidence="12">
    <location>
        <position position="208"/>
    </location>
    <ligand>
        <name>Zn(2+)</name>
        <dbReference type="ChEBI" id="CHEBI:29105"/>
        <note>catalytic</note>
    </ligand>
</feature>
<dbReference type="GO" id="GO:0006508">
    <property type="term" value="P:proteolysis"/>
    <property type="evidence" value="ECO:0007669"/>
    <property type="project" value="UniProtKB-KW"/>
</dbReference>
<keyword evidence="9 12" id="KW-1133">Transmembrane helix</keyword>
<keyword evidence="8 12" id="KW-0862">Zinc</keyword>
<dbReference type="AlphaFoldDB" id="A0A9D1R0L0"/>
<evidence type="ECO:0000256" key="7">
    <source>
        <dbReference type="ARBA" id="ARBA00022801"/>
    </source>
</evidence>
<dbReference type="PANTHER" id="PTHR43221:SF1">
    <property type="entry name" value="PROTEASE HTPX"/>
    <property type="match status" value="1"/>
</dbReference>
<evidence type="ECO:0000256" key="9">
    <source>
        <dbReference type="ARBA" id="ARBA00022989"/>
    </source>
</evidence>
<dbReference type="GO" id="GO:0005886">
    <property type="term" value="C:plasma membrane"/>
    <property type="evidence" value="ECO:0007669"/>
    <property type="project" value="UniProtKB-SubCell"/>
</dbReference>
<evidence type="ECO:0000313" key="15">
    <source>
        <dbReference type="Proteomes" id="UP000824264"/>
    </source>
</evidence>
<evidence type="ECO:0000256" key="11">
    <source>
        <dbReference type="ARBA" id="ARBA00023136"/>
    </source>
</evidence>
<evidence type="ECO:0000256" key="8">
    <source>
        <dbReference type="ARBA" id="ARBA00022833"/>
    </source>
</evidence>
<reference evidence="14" key="2">
    <citation type="submission" date="2021-04" db="EMBL/GenBank/DDBJ databases">
        <authorList>
            <person name="Gilroy R."/>
        </authorList>
    </citation>
    <scope>NUCLEOTIDE SEQUENCE</scope>
    <source>
        <strain evidence="14">ChiSxjej5B17-1746</strain>
    </source>
</reference>
<evidence type="ECO:0000256" key="12">
    <source>
        <dbReference type="HAMAP-Rule" id="MF_00188"/>
    </source>
</evidence>
<organism evidence="14 15">
    <name type="scientific">Candidatus Bilophila faecipullorum</name>
    <dbReference type="NCBI Taxonomy" id="2838482"/>
    <lineage>
        <taxon>Bacteria</taxon>
        <taxon>Pseudomonadati</taxon>
        <taxon>Thermodesulfobacteriota</taxon>
        <taxon>Desulfovibrionia</taxon>
        <taxon>Desulfovibrionales</taxon>
        <taxon>Desulfovibrionaceae</taxon>
        <taxon>Bilophila</taxon>
    </lineage>
</organism>
<accession>A0A9D1R0L0</accession>
<evidence type="ECO:0000256" key="6">
    <source>
        <dbReference type="ARBA" id="ARBA00022723"/>
    </source>
</evidence>
<evidence type="ECO:0000256" key="2">
    <source>
        <dbReference type="ARBA" id="ARBA00009779"/>
    </source>
</evidence>
<evidence type="ECO:0000259" key="13">
    <source>
        <dbReference type="Pfam" id="PF01435"/>
    </source>
</evidence>
<dbReference type="Proteomes" id="UP000824264">
    <property type="component" value="Unassembled WGS sequence"/>
</dbReference>
<evidence type="ECO:0000256" key="10">
    <source>
        <dbReference type="ARBA" id="ARBA00023049"/>
    </source>
</evidence>
<dbReference type="GO" id="GO:0004222">
    <property type="term" value="F:metalloendopeptidase activity"/>
    <property type="evidence" value="ECO:0007669"/>
    <property type="project" value="UniProtKB-UniRule"/>
</dbReference>
<protein>
    <recommendedName>
        <fullName evidence="12">Protease HtpX homolog</fullName>
        <ecNumber evidence="12">3.4.24.-</ecNumber>
    </recommendedName>
</protein>
<proteinExistence type="inferred from homology"/>
<comment type="subcellular location">
    <subcellularLocation>
        <location evidence="1 12">Cell membrane</location>
        <topology evidence="1 12">Multi-pass membrane protein</topology>
    </subcellularLocation>
</comment>
<dbReference type="GO" id="GO:0008270">
    <property type="term" value="F:zinc ion binding"/>
    <property type="evidence" value="ECO:0007669"/>
    <property type="project" value="UniProtKB-UniRule"/>
</dbReference>
<evidence type="ECO:0000256" key="4">
    <source>
        <dbReference type="ARBA" id="ARBA00022670"/>
    </source>
</evidence>
<dbReference type="InterPro" id="IPR022919">
    <property type="entry name" value="Pept_M48_protease_HtpX"/>
</dbReference>
<gene>
    <name evidence="12 14" type="primary">htpX</name>
    <name evidence="14" type="ORF">H9874_10250</name>
</gene>
<dbReference type="HAMAP" id="MF_00188">
    <property type="entry name" value="Pept_M48_protease_HtpX"/>
    <property type="match status" value="1"/>
</dbReference>
<keyword evidence="6 12" id="KW-0479">Metal-binding</keyword>
<evidence type="ECO:0000313" key="14">
    <source>
        <dbReference type="EMBL" id="HIW79506.1"/>
    </source>
</evidence>
<comment type="cofactor">
    <cofactor evidence="12">
        <name>Zn(2+)</name>
        <dbReference type="ChEBI" id="CHEBI:29105"/>
    </cofactor>
    <text evidence="12">Binds 1 zinc ion per subunit.</text>
</comment>
<dbReference type="NCBIfam" id="NF002826">
    <property type="entry name" value="PRK03001.1"/>
    <property type="match status" value="1"/>
</dbReference>
<feature type="transmembrane region" description="Helical" evidence="12">
    <location>
        <begin position="141"/>
        <end position="163"/>
    </location>
</feature>
<comment type="similarity">
    <text evidence="2 12">Belongs to the peptidase M48B family.</text>
</comment>
<feature type="active site" evidence="12">
    <location>
        <position position="132"/>
    </location>
</feature>
<keyword evidence="4 12" id="KW-0645">Protease</keyword>
<feature type="domain" description="Peptidase M48" evidence="13">
    <location>
        <begin position="70"/>
        <end position="282"/>
    </location>
</feature>
<keyword evidence="3 12" id="KW-1003">Cell membrane</keyword>
<name>A0A9D1R0L0_9BACT</name>
<feature type="transmembrane region" description="Helical" evidence="12">
    <location>
        <begin position="183"/>
        <end position="203"/>
    </location>
</feature>
<evidence type="ECO:0000256" key="1">
    <source>
        <dbReference type="ARBA" id="ARBA00004651"/>
    </source>
</evidence>
<keyword evidence="11 12" id="KW-0472">Membrane</keyword>
<dbReference type="PANTHER" id="PTHR43221">
    <property type="entry name" value="PROTEASE HTPX"/>
    <property type="match status" value="1"/>
</dbReference>
<dbReference type="CDD" id="cd07336">
    <property type="entry name" value="M48B_HtpX_like"/>
    <property type="match status" value="1"/>
</dbReference>
<feature type="binding site" evidence="12">
    <location>
        <position position="131"/>
    </location>
    <ligand>
        <name>Zn(2+)</name>
        <dbReference type="ChEBI" id="CHEBI:29105"/>
        <note>catalytic</note>
    </ligand>
</feature>
<keyword evidence="10 12" id="KW-0482">Metalloprotease</keyword>
<dbReference type="Gene3D" id="3.30.2010.10">
    <property type="entry name" value="Metalloproteases ('zincins'), catalytic domain"/>
    <property type="match status" value="1"/>
</dbReference>
<feature type="transmembrane region" description="Helical" evidence="12">
    <location>
        <begin position="7"/>
        <end position="25"/>
    </location>
</feature>
<dbReference type="EMBL" id="DXGI01000383">
    <property type="protein sequence ID" value="HIW79506.1"/>
    <property type="molecule type" value="Genomic_DNA"/>
</dbReference>
<keyword evidence="7 12" id="KW-0378">Hydrolase</keyword>
<dbReference type="Pfam" id="PF01435">
    <property type="entry name" value="Peptidase_M48"/>
    <property type="match status" value="1"/>
</dbReference>
<dbReference type="InterPro" id="IPR050083">
    <property type="entry name" value="HtpX_protease"/>
</dbReference>
<reference evidence="14" key="1">
    <citation type="journal article" date="2021" name="PeerJ">
        <title>Extensive microbial diversity within the chicken gut microbiome revealed by metagenomics and culture.</title>
        <authorList>
            <person name="Gilroy R."/>
            <person name="Ravi A."/>
            <person name="Getino M."/>
            <person name="Pursley I."/>
            <person name="Horton D.L."/>
            <person name="Alikhan N.F."/>
            <person name="Baker D."/>
            <person name="Gharbi K."/>
            <person name="Hall N."/>
            <person name="Watson M."/>
            <person name="Adriaenssens E.M."/>
            <person name="Foster-Nyarko E."/>
            <person name="Jarju S."/>
            <person name="Secka A."/>
            <person name="Antonio M."/>
            <person name="Oren A."/>
            <person name="Chaudhuri R.R."/>
            <person name="La Ragione R."/>
            <person name="Hildebrand F."/>
            <person name="Pallen M.J."/>
        </authorList>
    </citation>
    <scope>NUCLEOTIDE SEQUENCE</scope>
    <source>
        <strain evidence="14">ChiSxjej5B17-1746</strain>
    </source>
</reference>
<evidence type="ECO:0000256" key="5">
    <source>
        <dbReference type="ARBA" id="ARBA00022692"/>
    </source>
</evidence>
<dbReference type="EC" id="3.4.24.-" evidence="12"/>
<feature type="transmembrane region" description="Helical" evidence="12">
    <location>
        <begin position="31"/>
        <end position="48"/>
    </location>
</feature>